<dbReference type="EMBL" id="CP038018">
    <property type="protein sequence ID" value="QED92157.1"/>
    <property type="molecule type" value="Genomic_DNA"/>
</dbReference>
<protein>
    <submittedName>
        <fullName evidence="1">Uncharacterized protein</fullName>
    </submittedName>
</protein>
<sequence>MFSILPYWPGGQGEFVVFFVQGNLAVDVLPGEGVVVFLHGAAGEVEAGLHVAAPADVAAGIEEEAFWEVGVELWGVGYDVDFAVDAVVGE</sequence>
<proteinExistence type="predicted"/>
<dbReference type="RefSeq" id="WP_067438580.1">
    <property type="nucleotide sequence ID" value="NZ_CP038018.1"/>
</dbReference>
<name>A0AAX1F7W3_9NEIS</name>
<reference evidence="2" key="1">
    <citation type="journal article" date="2019" name="J. Anim. Genet.">
        <title>Description and whole genome sequencing of Eikenella exigua sp. nov., isolated from brain abscess and blood.</title>
        <authorList>
            <person name="Stormo K.A."/>
            <person name="Nygaard R.M."/>
            <person name="Bruvold T.S."/>
            <person name="Dimmen G."/>
            <person name="Lindemann P.C."/>
            <person name="Jordal S."/>
            <person name="Kommedal O."/>
        </authorList>
    </citation>
    <scope>NUCLEOTIDE SEQUENCE [LARGE SCALE GENOMIC DNA]</scope>
    <source>
        <strain evidence="2">PXX</strain>
    </source>
</reference>
<evidence type="ECO:0000313" key="1">
    <source>
        <dbReference type="EMBL" id="QED92157.1"/>
    </source>
</evidence>
<dbReference type="Proteomes" id="UP000326695">
    <property type="component" value="Chromosome"/>
</dbReference>
<gene>
    <name evidence="1" type="ORF">EZJ17_05665</name>
</gene>
<keyword evidence="2" id="KW-1185">Reference proteome</keyword>
<dbReference type="AlphaFoldDB" id="A0AAX1F7W3"/>
<accession>A0AAX1F7W3</accession>
<dbReference type="KEGG" id="eex:EZJ17_05665"/>
<organism evidence="1 2">
    <name type="scientific">Eikenella exigua</name>
    <dbReference type="NCBI Taxonomy" id="2528037"/>
    <lineage>
        <taxon>Bacteria</taxon>
        <taxon>Pseudomonadati</taxon>
        <taxon>Pseudomonadota</taxon>
        <taxon>Betaproteobacteria</taxon>
        <taxon>Neisseriales</taxon>
        <taxon>Neisseriaceae</taxon>
        <taxon>Eikenella</taxon>
    </lineage>
</organism>
<evidence type="ECO:0000313" key="2">
    <source>
        <dbReference type="Proteomes" id="UP000326695"/>
    </source>
</evidence>